<keyword evidence="2" id="KW-0472">Membrane</keyword>
<name>A0A5E6S0F7_PSEFL</name>
<sequence length="110" mass="12674">MEKNYYFKNVLLALGLCTIGTAVWMYDNSFSAEENLLYFLAASASLVLFPFSRKLIERFFLRFSTPEFWSRGLFIETPAKNGLFALFYFACMATAIPLGGAYFIYLLIKR</sequence>
<accession>A0A5E6S0F7</accession>
<evidence type="ECO:0000313" key="3">
    <source>
        <dbReference type="EMBL" id="CAK9890870.1"/>
    </source>
</evidence>
<dbReference type="AlphaFoldDB" id="A0A5E6S0F7"/>
<organism evidence="4">
    <name type="scientific">Pseudomonas fluorescens</name>
    <dbReference type="NCBI Taxonomy" id="294"/>
    <lineage>
        <taxon>Bacteria</taxon>
        <taxon>Pseudomonadati</taxon>
        <taxon>Pseudomonadota</taxon>
        <taxon>Gammaproteobacteria</taxon>
        <taxon>Pseudomonadales</taxon>
        <taxon>Pseudomonadaceae</taxon>
        <taxon>Pseudomonas</taxon>
    </lineage>
</organism>
<dbReference type="InterPro" id="IPR003061">
    <property type="entry name" value="Microcin"/>
</dbReference>
<dbReference type="GO" id="GO:0015643">
    <property type="term" value="F:toxic substance binding"/>
    <property type="evidence" value="ECO:0007669"/>
    <property type="project" value="InterPro"/>
</dbReference>
<gene>
    <name evidence="4" type="ORF">PS652_01941</name>
    <name evidence="3" type="ORF">PS652_03723</name>
</gene>
<keyword evidence="1" id="KW-0079">Bacteriocin immunity</keyword>
<dbReference type="Proteomes" id="UP000326595">
    <property type="component" value="Chromosome"/>
</dbReference>
<evidence type="ECO:0000256" key="2">
    <source>
        <dbReference type="SAM" id="Phobius"/>
    </source>
</evidence>
<evidence type="ECO:0000313" key="4">
    <source>
        <dbReference type="EMBL" id="VVM74337.1"/>
    </source>
</evidence>
<evidence type="ECO:0000256" key="1">
    <source>
        <dbReference type="ARBA" id="ARBA00023025"/>
    </source>
</evidence>
<keyword evidence="2" id="KW-0812">Transmembrane</keyword>
<evidence type="ECO:0000313" key="5">
    <source>
        <dbReference type="Proteomes" id="UP000326595"/>
    </source>
</evidence>
<dbReference type="RefSeq" id="WP_052251571.1">
    <property type="nucleotide sequence ID" value="NZ_OZ024668.1"/>
</dbReference>
<feature type="transmembrane region" description="Helical" evidence="2">
    <location>
        <begin position="36"/>
        <end position="56"/>
    </location>
</feature>
<evidence type="ECO:0008006" key="6">
    <source>
        <dbReference type="Google" id="ProtNLM"/>
    </source>
</evidence>
<feature type="transmembrane region" description="Helical" evidence="2">
    <location>
        <begin position="6"/>
        <end position="24"/>
    </location>
</feature>
<dbReference type="Pfam" id="PF03526">
    <property type="entry name" value="Microcin"/>
    <property type="match status" value="1"/>
</dbReference>
<feature type="transmembrane region" description="Helical" evidence="2">
    <location>
        <begin position="83"/>
        <end position="108"/>
    </location>
</feature>
<keyword evidence="2" id="KW-1133">Transmembrane helix</keyword>
<reference evidence="4" key="1">
    <citation type="submission" date="2019-09" db="EMBL/GenBank/DDBJ databases">
        <authorList>
            <person name="Chandra G."/>
            <person name="Truman W A."/>
        </authorList>
    </citation>
    <scope>NUCLEOTIDE SEQUENCE [LARGE SCALE GENOMIC DNA]</scope>
    <source>
        <strain evidence="4">PS652</strain>
    </source>
</reference>
<proteinExistence type="predicted"/>
<reference evidence="3 5" key="2">
    <citation type="submission" date="2024-03" db="EMBL/GenBank/DDBJ databases">
        <authorList>
            <person name="Alaster D. Moffat"/>
            <person name="Govind Chandra"/>
            <person name="Andrew W. Truman"/>
        </authorList>
    </citation>
    <scope>NUCLEOTIDE SEQUENCE [LARGE SCALE GENOMIC DNA]</scope>
    <source>
        <strain evidence="3">PS652</strain>
    </source>
</reference>
<dbReference type="EMBL" id="OZ024668">
    <property type="protein sequence ID" value="CAK9890870.1"/>
    <property type="molecule type" value="Genomic_DNA"/>
</dbReference>
<dbReference type="EMBL" id="CABVHG010000009">
    <property type="protein sequence ID" value="VVM74337.1"/>
    <property type="molecule type" value="Genomic_DNA"/>
</dbReference>
<protein>
    <recommendedName>
        <fullName evidence="6">Colicin immunity protein</fullName>
    </recommendedName>
</protein>
<dbReference type="GO" id="GO:0030153">
    <property type="term" value="P:bacteriocin immunity"/>
    <property type="evidence" value="ECO:0007669"/>
    <property type="project" value="UniProtKB-KW"/>
</dbReference>